<feature type="transmembrane region" description="Helical" evidence="1">
    <location>
        <begin position="136"/>
        <end position="159"/>
    </location>
</feature>
<evidence type="ECO:0000313" key="3">
    <source>
        <dbReference type="EMBL" id="QMW77160.1"/>
    </source>
</evidence>
<reference evidence="3 5" key="2">
    <citation type="submission" date="2019-04" db="EMBL/GenBank/DDBJ databases">
        <authorList>
            <person name="Schori C."/>
            <person name="Ahrens C."/>
        </authorList>
    </citation>
    <scope>NUCLEOTIDE SEQUENCE [LARGE SCALE GENOMIC DNA]</scope>
    <source>
        <strain evidence="3 5">DSM 2950</strain>
    </source>
</reference>
<feature type="transmembrane region" description="Helical" evidence="1">
    <location>
        <begin position="166"/>
        <end position="192"/>
    </location>
</feature>
<dbReference type="KEGG" id="bpro:PMF13cell1_05281"/>
<feature type="transmembrane region" description="Helical" evidence="1">
    <location>
        <begin position="110"/>
        <end position="130"/>
    </location>
</feature>
<evidence type="ECO:0000313" key="4">
    <source>
        <dbReference type="Proteomes" id="UP000289794"/>
    </source>
</evidence>
<protein>
    <recommendedName>
        <fullName evidence="6">Zinc ribbon domain-containing protein</fullName>
    </recommendedName>
</protein>
<proteinExistence type="predicted"/>
<sequence>MSYCVNCGVELDKTCEVCPLCNTKVVNPKQPPDTTAPKPFPSLEGHAEPVDRADITILMTVMLATTAVVCGLLNLFFFQYGSWSLYVIGICVVLWIFFLPLFFSAKLNPYVSLLLDGMSIAMYFGIIAWLHPGNGWYFKLAVPMIGIVTLLILIFAFCLRYRHRSVLSLAAVILAEIAALTVCIELLIHNYYEQPLSLSWSAVVLTCSVIIDGALITILRRSSLRNEVRRRMHI</sequence>
<evidence type="ECO:0000313" key="2">
    <source>
        <dbReference type="EMBL" id="QBE99698.1"/>
    </source>
</evidence>
<evidence type="ECO:0000313" key="5">
    <source>
        <dbReference type="Proteomes" id="UP000515789"/>
    </source>
</evidence>
<keyword evidence="1" id="KW-0812">Transmembrane</keyword>
<feature type="transmembrane region" description="Helical" evidence="1">
    <location>
        <begin position="83"/>
        <end position="103"/>
    </location>
</feature>
<reference evidence="2 4" key="1">
    <citation type="submission" date="2019-01" db="EMBL/GenBank/DDBJ databases">
        <title>PMF-metabolizing Aryl O-demethylase.</title>
        <authorList>
            <person name="Kim M."/>
        </authorList>
    </citation>
    <scope>NUCLEOTIDE SEQUENCE [LARGE SCALE GENOMIC DNA]</scope>
    <source>
        <strain evidence="2 4">PMF1</strain>
    </source>
</reference>
<dbReference type="EMBL" id="CP039126">
    <property type="protein sequence ID" value="QMW77160.1"/>
    <property type="molecule type" value="Genomic_DNA"/>
</dbReference>
<dbReference type="Proteomes" id="UP000515789">
    <property type="component" value="Chromosome"/>
</dbReference>
<dbReference type="GeneID" id="75055172"/>
<evidence type="ECO:0000256" key="1">
    <source>
        <dbReference type="SAM" id="Phobius"/>
    </source>
</evidence>
<organism evidence="2 4">
    <name type="scientific">Blautia producta</name>
    <dbReference type="NCBI Taxonomy" id="33035"/>
    <lineage>
        <taxon>Bacteria</taxon>
        <taxon>Bacillati</taxon>
        <taxon>Bacillota</taxon>
        <taxon>Clostridia</taxon>
        <taxon>Lachnospirales</taxon>
        <taxon>Lachnospiraceae</taxon>
        <taxon>Blautia</taxon>
    </lineage>
</organism>
<dbReference type="RefSeq" id="WP_018594576.1">
    <property type="nucleotide sequence ID" value="NZ_AP031416.1"/>
</dbReference>
<evidence type="ECO:0008006" key="6">
    <source>
        <dbReference type="Google" id="ProtNLM"/>
    </source>
</evidence>
<accession>A0A4V0Z8B3</accession>
<dbReference type="Pfam" id="PF19845">
    <property type="entry name" value="DUF6320"/>
    <property type="match status" value="1"/>
</dbReference>
<feature type="transmembrane region" description="Helical" evidence="1">
    <location>
        <begin position="55"/>
        <end position="77"/>
    </location>
</feature>
<feature type="transmembrane region" description="Helical" evidence="1">
    <location>
        <begin position="198"/>
        <end position="219"/>
    </location>
</feature>
<dbReference type="EMBL" id="CP035945">
    <property type="protein sequence ID" value="QBE99698.1"/>
    <property type="molecule type" value="Genomic_DNA"/>
</dbReference>
<name>A0A4V0Z8B3_9FIRM</name>
<keyword evidence="1" id="KW-1133">Transmembrane helix</keyword>
<dbReference type="AlphaFoldDB" id="A0A4V0Z8B3"/>
<gene>
    <name evidence="3" type="ORF">E5259_05895</name>
    <name evidence="2" type="ORF">PMF13cell1_05281</name>
</gene>
<keyword evidence="1" id="KW-0472">Membrane</keyword>
<dbReference type="InterPro" id="IPR046283">
    <property type="entry name" value="DUF6320"/>
</dbReference>
<dbReference type="Proteomes" id="UP000289794">
    <property type="component" value="Chromosome"/>
</dbReference>